<gene>
    <name evidence="1" type="primary">Dyak\GE28183</name>
    <name evidence="1" type="synonym">GE28183</name>
    <name evidence="1" type="ORF">Dyak_GE28183</name>
</gene>
<dbReference type="AlphaFoldDB" id="A0A0R1DP38"/>
<reference evidence="1 2" key="2">
    <citation type="journal article" date="2007" name="PLoS Biol.">
        <title>Principles of genome evolution in the Drosophila melanogaster species group.</title>
        <authorList>
            <person name="Ranz J.M."/>
            <person name="Maurin D."/>
            <person name="Chan Y.S."/>
            <person name="von Grotthuss M."/>
            <person name="Hillier L.W."/>
            <person name="Roote J."/>
            <person name="Ashburner M."/>
            <person name="Bergman C.M."/>
        </authorList>
    </citation>
    <scope>NUCLEOTIDE SEQUENCE [LARGE SCALE GENOMIC DNA]</scope>
    <source>
        <strain evidence="2">Tai18E2 / Tucson 14021-0261.01</strain>
    </source>
</reference>
<accession>A0A0R1DP38</accession>
<name>A0A0R1DP38_DROYA</name>
<keyword evidence="2" id="KW-1185">Reference proteome</keyword>
<sequence>MKEYGEVIFVDQLKHCRVVASQIDKTRINWEKNSAWFADAQRENYSRYASIYAECREKYGDKQYGYYAWRNRLRADYTFKSKSTAGPENRYINESMTHLKGYKYPKTTNGEYGSVRPSELFFCF</sequence>
<evidence type="ECO:0000313" key="1">
    <source>
        <dbReference type="EMBL" id="KRJ99020.1"/>
    </source>
</evidence>
<dbReference type="OrthoDB" id="7829639at2759"/>
<dbReference type="KEGG" id="dya:Dyak_GE28183"/>
<protein>
    <submittedName>
        <fullName evidence="1">Uncharacterized protein</fullName>
    </submittedName>
</protein>
<reference evidence="1 2" key="1">
    <citation type="journal article" date="2007" name="Nature">
        <title>Evolution of genes and genomes on the Drosophila phylogeny.</title>
        <authorList>
            <consortium name="Drosophila 12 Genomes Consortium"/>
            <person name="Clark A.G."/>
            <person name="Eisen M.B."/>
            <person name="Smith D.R."/>
            <person name="Bergman C.M."/>
            <person name="Oliver B."/>
            <person name="Markow T.A."/>
            <person name="Kaufman T.C."/>
            <person name="Kellis M."/>
            <person name="Gelbart W."/>
            <person name="Iyer V.N."/>
            <person name="Pollard D.A."/>
            <person name="Sackton T.B."/>
            <person name="Larracuente A.M."/>
            <person name="Singh N.D."/>
            <person name="Abad J.P."/>
            <person name="Abt D.N."/>
            <person name="Adryan B."/>
            <person name="Aguade M."/>
            <person name="Akashi H."/>
            <person name="Anderson W.W."/>
            <person name="Aquadro C.F."/>
            <person name="Ardell D.H."/>
            <person name="Arguello R."/>
            <person name="Artieri C.G."/>
            <person name="Barbash D.A."/>
            <person name="Barker D."/>
            <person name="Barsanti P."/>
            <person name="Batterham P."/>
            <person name="Batzoglou S."/>
            <person name="Begun D."/>
            <person name="Bhutkar A."/>
            <person name="Blanco E."/>
            <person name="Bosak S.A."/>
            <person name="Bradley R.K."/>
            <person name="Brand A.D."/>
            <person name="Brent M.R."/>
            <person name="Brooks A.N."/>
            <person name="Brown R.H."/>
            <person name="Butlin R.K."/>
            <person name="Caggese C."/>
            <person name="Calvi B.R."/>
            <person name="Bernardo de Carvalho A."/>
            <person name="Caspi A."/>
            <person name="Castrezana S."/>
            <person name="Celniker S.E."/>
            <person name="Chang J.L."/>
            <person name="Chapple C."/>
            <person name="Chatterji S."/>
            <person name="Chinwalla A."/>
            <person name="Civetta A."/>
            <person name="Clifton S.W."/>
            <person name="Comeron J.M."/>
            <person name="Costello J.C."/>
            <person name="Coyne J.A."/>
            <person name="Daub J."/>
            <person name="David R.G."/>
            <person name="Delcher A.L."/>
            <person name="Delehaunty K."/>
            <person name="Do C.B."/>
            <person name="Ebling H."/>
            <person name="Edwards K."/>
            <person name="Eickbush T."/>
            <person name="Evans J.D."/>
            <person name="Filipski A."/>
            <person name="Findeiss S."/>
            <person name="Freyhult E."/>
            <person name="Fulton L."/>
            <person name="Fulton R."/>
            <person name="Garcia A.C."/>
            <person name="Gardiner A."/>
            <person name="Garfield D.A."/>
            <person name="Garvin B.E."/>
            <person name="Gibson G."/>
            <person name="Gilbert D."/>
            <person name="Gnerre S."/>
            <person name="Godfrey J."/>
            <person name="Good R."/>
            <person name="Gotea V."/>
            <person name="Gravely B."/>
            <person name="Greenberg A.J."/>
            <person name="Griffiths-Jones S."/>
            <person name="Gross S."/>
            <person name="Guigo R."/>
            <person name="Gustafson E.A."/>
            <person name="Haerty W."/>
            <person name="Hahn M.W."/>
            <person name="Halligan D.L."/>
            <person name="Halpern A.L."/>
            <person name="Halter G.M."/>
            <person name="Han M.V."/>
            <person name="Heger A."/>
            <person name="Hillier L."/>
            <person name="Hinrichs A.S."/>
            <person name="Holmes I."/>
            <person name="Hoskins R.A."/>
            <person name="Hubisz M.J."/>
            <person name="Hultmark D."/>
            <person name="Huntley M.A."/>
            <person name="Jaffe D.B."/>
            <person name="Jagadeeshan S."/>
            <person name="Jeck W.R."/>
            <person name="Johnson J."/>
            <person name="Jones C.D."/>
            <person name="Jordan W.C."/>
            <person name="Karpen G.H."/>
            <person name="Kataoka E."/>
            <person name="Keightley P.D."/>
            <person name="Kheradpour P."/>
            <person name="Kirkness E.F."/>
            <person name="Koerich L.B."/>
            <person name="Kristiansen K."/>
            <person name="Kudrna D."/>
            <person name="Kulathinal R.J."/>
            <person name="Kumar S."/>
            <person name="Kwok R."/>
            <person name="Lander E."/>
            <person name="Langley C.H."/>
            <person name="Lapoint R."/>
            <person name="Lazzaro B.P."/>
            <person name="Lee S.J."/>
            <person name="Levesque L."/>
            <person name="Li R."/>
            <person name="Lin C.F."/>
            <person name="Lin M.F."/>
            <person name="Lindblad-Toh K."/>
            <person name="Llopart A."/>
            <person name="Long M."/>
            <person name="Low L."/>
            <person name="Lozovsky E."/>
            <person name="Lu J."/>
            <person name="Luo M."/>
            <person name="Machado C.A."/>
            <person name="Makalowski W."/>
            <person name="Marzo M."/>
            <person name="Matsuda M."/>
            <person name="Matzkin L."/>
            <person name="McAllister B."/>
            <person name="McBride C.S."/>
            <person name="McKernan B."/>
            <person name="McKernan K."/>
            <person name="Mendez-Lago M."/>
            <person name="Minx P."/>
            <person name="Mollenhauer M.U."/>
            <person name="Montooth K."/>
            <person name="Mount S.M."/>
            <person name="Mu X."/>
            <person name="Myers E."/>
            <person name="Negre B."/>
            <person name="Newfeld S."/>
            <person name="Nielsen R."/>
            <person name="Noor M.A."/>
            <person name="O'Grady P."/>
            <person name="Pachter L."/>
            <person name="Papaceit M."/>
            <person name="Parisi M.J."/>
            <person name="Parisi M."/>
            <person name="Parts L."/>
            <person name="Pedersen J.S."/>
            <person name="Pesole G."/>
            <person name="Phillippy A.M."/>
            <person name="Ponting C.P."/>
            <person name="Pop M."/>
            <person name="Porcelli D."/>
            <person name="Powell J.R."/>
            <person name="Prohaska S."/>
            <person name="Pruitt K."/>
            <person name="Puig M."/>
            <person name="Quesneville H."/>
            <person name="Ram K.R."/>
            <person name="Rand D."/>
            <person name="Rasmussen M.D."/>
            <person name="Reed L.K."/>
            <person name="Reenan R."/>
            <person name="Reily A."/>
            <person name="Remington K.A."/>
            <person name="Rieger T.T."/>
            <person name="Ritchie M.G."/>
            <person name="Robin C."/>
            <person name="Rogers Y.H."/>
            <person name="Rohde C."/>
            <person name="Rozas J."/>
            <person name="Rubenfield M.J."/>
            <person name="Ruiz A."/>
            <person name="Russo S."/>
            <person name="Salzberg S.L."/>
            <person name="Sanchez-Gracia A."/>
            <person name="Saranga D.J."/>
            <person name="Sato H."/>
            <person name="Schaeffer S.W."/>
            <person name="Schatz M.C."/>
            <person name="Schlenke T."/>
            <person name="Schwartz R."/>
            <person name="Segarra C."/>
            <person name="Singh R.S."/>
            <person name="Sirot L."/>
            <person name="Sirota M."/>
            <person name="Sisneros N.B."/>
            <person name="Smith C.D."/>
            <person name="Smith T.F."/>
            <person name="Spieth J."/>
            <person name="Stage D.E."/>
            <person name="Stark A."/>
            <person name="Stephan W."/>
            <person name="Strausberg R.L."/>
            <person name="Strempel S."/>
            <person name="Sturgill D."/>
            <person name="Sutton G."/>
            <person name="Sutton G.G."/>
            <person name="Tao W."/>
            <person name="Teichmann S."/>
            <person name="Tobari Y.N."/>
            <person name="Tomimura Y."/>
            <person name="Tsolas J.M."/>
            <person name="Valente V.L."/>
            <person name="Venter E."/>
            <person name="Venter J.C."/>
            <person name="Vicario S."/>
            <person name="Vieira F.G."/>
            <person name="Vilella A.J."/>
            <person name="Villasante A."/>
            <person name="Walenz B."/>
            <person name="Wang J."/>
            <person name="Wasserman M."/>
            <person name="Watts T."/>
            <person name="Wilson D."/>
            <person name="Wilson R.K."/>
            <person name="Wing R.A."/>
            <person name="Wolfner M.F."/>
            <person name="Wong A."/>
            <person name="Wong G.K."/>
            <person name="Wu C.I."/>
            <person name="Wu G."/>
            <person name="Yamamoto D."/>
            <person name="Yang H.P."/>
            <person name="Yang S.P."/>
            <person name="Yorke J.A."/>
            <person name="Yoshida K."/>
            <person name="Zdobnov E."/>
            <person name="Zhang P."/>
            <person name="Zhang Y."/>
            <person name="Zimin A.V."/>
            <person name="Baldwin J."/>
            <person name="Abdouelleil A."/>
            <person name="Abdulkadir J."/>
            <person name="Abebe A."/>
            <person name="Abera B."/>
            <person name="Abreu J."/>
            <person name="Acer S.C."/>
            <person name="Aftuck L."/>
            <person name="Alexander A."/>
            <person name="An P."/>
            <person name="Anderson E."/>
            <person name="Anderson S."/>
            <person name="Arachi H."/>
            <person name="Azer M."/>
            <person name="Bachantsang P."/>
            <person name="Barry A."/>
            <person name="Bayul T."/>
            <person name="Berlin A."/>
            <person name="Bessette D."/>
            <person name="Bloom T."/>
            <person name="Blye J."/>
            <person name="Boguslavskiy L."/>
            <person name="Bonnet C."/>
            <person name="Boukhgalter B."/>
            <person name="Bourzgui I."/>
            <person name="Brown A."/>
            <person name="Cahill P."/>
            <person name="Channer S."/>
            <person name="Cheshatsang Y."/>
            <person name="Chuda L."/>
            <person name="Citroen M."/>
            <person name="Collymore A."/>
            <person name="Cooke P."/>
            <person name="Costello M."/>
            <person name="D'Aco K."/>
            <person name="Daza R."/>
            <person name="De Haan G."/>
            <person name="DeGray S."/>
            <person name="DeMaso C."/>
            <person name="Dhargay N."/>
            <person name="Dooley K."/>
            <person name="Dooley E."/>
            <person name="Doricent M."/>
            <person name="Dorje P."/>
            <person name="Dorjee K."/>
            <person name="Dupes A."/>
            <person name="Elong R."/>
            <person name="Falk J."/>
            <person name="Farina A."/>
            <person name="Faro S."/>
            <person name="Ferguson D."/>
            <person name="Fisher S."/>
            <person name="Foley C.D."/>
            <person name="Franke A."/>
            <person name="Friedrich D."/>
            <person name="Gadbois L."/>
            <person name="Gearin G."/>
            <person name="Gearin C.R."/>
            <person name="Giannoukos G."/>
            <person name="Goode T."/>
            <person name="Graham J."/>
            <person name="Grandbois E."/>
            <person name="Grewal S."/>
            <person name="Gyaltsen K."/>
            <person name="Hafez N."/>
            <person name="Hagos B."/>
            <person name="Hall J."/>
            <person name="Henson C."/>
            <person name="Hollinger A."/>
            <person name="Honan T."/>
            <person name="Huard M.D."/>
            <person name="Hughes L."/>
            <person name="Hurhula B."/>
            <person name="Husby M.E."/>
            <person name="Kamat A."/>
            <person name="Kanga B."/>
            <person name="Kashin S."/>
            <person name="Khazanovich D."/>
            <person name="Kisner P."/>
            <person name="Lance K."/>
            <person name="Lara M."/>
            <person name="Lee W."/>
            <person name="Lennon N."/>
            <person name="Letendre F."/>
            <person name="LeVine R."/>
            <person name="Lipovsky A."/>
            <person name="Liu X."/>
            <person name="Liu J."/>
            <person name="Liu S."/>
            <person name="Lokyitsang T."/>
            <person name="Lokyitsang Y."/>
            <person name="Lubonja R."/>
            <person name="Lui A."/>
            <person name="MacDonald P."/>
            <person name="Magnisalis V."/>
            <person name="Maru K."/>
            <person name="Matthews C."/>
            <person name="McCusker W."/>
            <person name="McDonough S."/>
            <person name="Mehta T."/>
            <person name="Meldrim J."/>
            <person name="Meneus L."/>
            <person name="Mihai O."/>
            <person name="Mihalev A."/>
            <person name="Mihova T."/>
            <person name="Mittelman R."/>
            <person name="Mlenga V."/>
            <person name="Montmayeur A."/>
            <person name="Mulrain L."/>
            <person name="Navidi A."/>
            <person name="Naylor J."/>
            <person name="Negash T."/>
            <person name="Nguyen T."/>
            <person name="Nguyen N."/>
            <person name="Nicol R."/>
            <person name="Norbu C."/>
            <person name="Norbu N."/>
            <person name="Novod N."/>
            <person name="O'Neill B."/>
            <person name="Osman S."/>
            <person name="Markiewicz E."/>
            <person name="Oyono O.L."/>
            <person name="Patti C."/>
            <person name="Phunkhang P."/>
            <person name="Pierre F."/>
            <person name="Priest M."/>
            <person name="Raghuraman S."/>
            <person name="Rege F."/>
            <person name="Reyes R."/>
            <person name="Rise C."/>
            <person name="Rogov P."/>
            <person name="Ross K."/>
            <person name="Ryan E."/>
            <person name="Settipalli S."/>
            <person name="Shea T."/>
            <person name="Sherpa N."/>
            <person name="Shi L."/>
            <person name="Shih D."/>
            <person name="Sparrow T."/>
            <person name="Spaulding J."/>
            <person name="Stalker J."/>
            <person name="Stange-Thomann N."/>
            <person name="Stavropoulos S."/>
            <person name="Stone C."/>
            <person name="Strader C."/>
            <person name="Tesfaye S."/>
            <person name="Thomson T."/>
            <person name="Thoulutsang Y."/>
            <person name="Thoulutsang D."/>
            <person name="Topham K."/>
            <person name="Topping I."/>
            <person name="Tsamla T."/>
            <person name="Vassiliev H."/>
            <person name="Vo A."/>
            <person name="Wangchuk T."/>
            <person name="Wangdi T."/>
            <person name="Weiand M."/>
            <person name="Wilkinson J."/>
            <person name="Wilson A."/>
            <person name="Yadav S."/>
            <person name="Young G."/>
            <person name="Yu Q."/>
            <person name="Zembek L."/>
            <person name="Zhong D."/>
            <person name="Zimmer A."/>
            <person name="Zwirko Z."/>
            <person name="Jaffe D.B."/>
            <person name="Alvarez P."/>
            <person name="Brockman W."/>
            <person name="Butler J."/>
            <person name="Chin C."/>
            <person name="Gnerre S."/>
            <person name="Grabherr M."/>
            <person name="Kleber M."/>
            <person name="Mauceli E."/>
            <person name="MacCallum I."/>
        </authorList>
    </citation>
    <scope>NUCLEOTIDE SEQUENCE [LARGE SCALE GENOMIC DNA]</scope>
    <source>
        <strain evidence="2">Tai18E2 / Tucson 14021-0261.01</strain>
    </source>
</reference>
<proteinExistence type="predicted"/>
<dbReference type="EMBL" id="CM000158">
    <property type="protein sequence ID" value="KRJ99020.1"/>
    <property type="molecule type" value="Genomic_DNA"/>
</dbReference>
<organism evidence="1 2">
    <name type="scientific">Drosophila yakuba</name>
    <name type="common">Fruit fly</name>
    <dbReference type="NCBI Taxonomy" id="7245"/>
    <lineage>
        <taxon>Eukaryota</taxon>
        <taxon>Metazoa</taxon>
        <taxon>Ecdysozoa</taxon>
        <taxon>Arthropoda</taxon>
        <taxon>Hexapoda</taxon>
        <taxon>Insecta</taxon>
        <taxon>Pterygota</taxon>
        <taxon>Neoptera</taxon>
        <taxon>Endopterygota</taxon>
        <taxon>Diptera</taxon>
        <taxon>Brachycera</taxon>
        <taxon>Muscomorpha</taxon>
        <taxon>Ephydroidea</taxon>
        <taxon>Drosophilidae</taxon>
        <taxon>Drosophila</taxon>
        <taxon>Sophophora</taxon>
    </lineage>
</organism>
<dbReference type="Proteomes" id="UP000002282">
    <property type="component" value="Chromosome 2R"/>
</dbReference>
<evidence type="ECO:0000313" key="2">
    <source>
        <dbReference type="Proteomes" id="UP000002282"/>
    </source>
</evidence>